<evidence type="ECO:0000313" key="3">
    <source>
        <dbReference type="EMBL" id="ROT74979.1"/>
    </source>
</evidence>
<keyword evidence="2" id="KW-1133">Transmembrane helix</keyword>
<dbReference type="AlphaFoldDB" id="A0A3R7QQX9"/>
<feature type="compositionally biased region" description="Low complexity" evidence="1">
    <location>
        <begin position="170"/>
        <end position="189"/>
    </location>
</feature>
<feature type="compositionally biased region" description="Pro residues" evidence="1">
    <location>
        <begin position="326"/>
        <end position="353"/>
    </location>
</feature>
<protein>
    <submittedName>
        <fullName evidence="3">Uncharacterized protein</fullName>
    </submittedName>
</protein>
<evidence type="ECO:0000256" key="1">
    <source>
        <dbReference type="SAM" id="MobiDB-lite"/>
    </source>
</evidence>
<feature type="compositionally biased region" description="Pro residues" evidence="1">
    <location>
        <begin position="227"/>
        <end position="283"/>
    </location>
</feature>
<name>A0A3R7QQX9_PENVA</name>
<feature type="region of interest" description="Disordered" evidence="1">
    <location>
        <begin position="159"/>
        <end position="189"/>
    </location>
</feature>
<organism evidence="3 4">
    <name type="scientific">Penaeus vannamei</name>
    <name type="common">Whiteleg shrimp</name>
    <name type="synonym">Litopenaeus vannamei</name>
    <dbReference type="NCBI Taxonomy" id="6689"/>
    <lineage>
        <taxon>Eukaryota</taxon>
        <taxon>Metazoa</taxon>
        <taxon>Ecdysozoa</taxon>
        <taxon>Arthropoda</taxon>
        <taxon>Crustacea</taxon>
        <taxon>Multicrustacea</taxon>
        <taxon>Malacostraca</taxon>
        <taxon>Eumalacostraca</taxon>
        <taxon>Eucarida</taxon>
        <taxon>Decapoda</taxon>
        <taxon>Dendrobranchiata</taxon>
        <taxon>Penaeoidea</taxon>
        <taxon>Penaeidae</taxon>
        <taxon>Penaeus</taxon>
    </lineage>
</organism>
<dbReference type="EMBL" id="QCYY01001826">
    <property type="protein sequence ID" value="ROT74979.1"/>
    <property type="molecule type" value="Genomic_DNA"/>
</dbReference>
<evidence type="ECO:0000256" key="2">
    <source>
        <dbReference type="SAM" id="Phobius"/>
    </source>
</evidence>
<feature type="region of interest" description="Disordered" evidence="1">
    <location>
        <begin position="221"/>
        <end position="283"/>
    </location>
</feature>
<evidence type="ECO:0000313" key="4">
    <source>
        <dbReference type="Proteomes" id="UP000283509"/>
    </source>
</evidence>
<feature type="region of interest" description="Disordered" evidence="1">
    <location>
        <begin position="326"/>
        <end position="360"/>
    </location>
</feature>
<gene>
    <name evidence="3" type="ORF">C7M84_006512</name>
</gene>
<keyword evidence="2" id="KW-0472">Membrane</keyword>
<proteinExistence type="predicted"/>
<feature type="transmembrane region" description="Helical" evidence="2">
    <location>
        <begin position="12"/>
        <end position="30"/>
    </location>
</feature>
<reference evidence="3 4" key="1">
    <citation type="submission" date="2018-04" db="EMBL/GenBank/DDBJ databases">
        <authorList>
            <person name="Zhang X."/>
            <person name="Yuan J."/>
            <person name="Li F."/>
            <person name="Xiang J."/>
        </authorList>
    </citation>
    <scope>NUCLEOTIDE SEQUENCE [LARGE SCALE GENOMIC DNA]</scope>
    <source>
        <tissue evidence="3">Muscle</tissue>
    </source>
</reference>
<dbReference type="STRING" id="6689.A0A3R7QQX9"/>
<comment type="caution">
    <text evidence="3">The sequence shown here is derived from an EMBL/GenBank/DDBJ whole genome shotgun (WGS) entry which is preliminary data.</text>
</comment>
<sequence>MGKEDTQKDTCVIAPPPVIFAVLASPLYCIRPILPRRRPQSCTRLRPRAAETLRRGLCPFAPPRSPPPSPHFALYLLLAPPLIHPSSAPTPVTPRRTDGWPLPVHPSCSLPLSPLLVRLPWTPPPRPPLPFSHPTSIRPYPAFDSHSFTSSSPPLHRLLRPLPFHPPSPSSLHPPRSPSPSSHLLRSPPFSTLPSPLPFTPLVPSLHPLLSLPFTPSSPPLHTSLPSPSPTSFPFPSPPVPSPSPPRPLPSPPHPLPFTPSSPPFHPLAPLHPRPPHRPSPSPPRPFSFTLLFSSPLPSFPFLHPFTLPHPTRPLPFTPTSPPFTPLVPFPSPSSSPPLHPQSPPSSPPPFHSPPSFSSPLPRVSAPEKWHLGSRAHSFPAPFLSPFVFRRDSLFARFGYRSGKVCLLKGHRRLRPVRGFLQDAGCG</sequence>
<keyword evidence="2" id="KW-0812">Transmembrane</keyword>
<keyword evidence="4" id="KW-1185">Reference proteome</keyword>
<dbReference type="Proteomes" id="UP000283509">
    <property type="component" value="Unassembled WGS sequence"/>
</dbReference>
<accession>A0A3R7QQX9</accession>
<reference evidence="3 4" key="2">
    <citation type="submission" date="2019-01" db="EMBL/GenBank/DDBJ databases">
        <title>The decoding of complex shrimp genome reveals the adaptation for benthos swimmer, frequently molting mechanism and breeding impact on genome.</title>
        <authorList>
            <person name="Sun Y."/>
            <person name="Gao Y."/>
            <person name="Yu Y."/>
        </authorList>
    </citation>
    <scope>NUCLEOTIDE SEQUENCE [LARGE SCALE GENOMIC DNA]</scope>
    <source>
        <tissue evidence="3">Muscle</tissue>
    </source>
</reference>